<keyword evidence="12" id="KW-0460">Magnesium</keyword>
<dbReference type="NCBIfam" id="TIGR01494">
    <property type="entry name" value="ATPase_P-type"/>
    <property type="match status" value="2"/>
</dbReference>
<feature type="domain" description="Cation-transporting P-type ATPase N-terminal" evidence="20">
    <location>
        <begin position="55"/>
        <end position="128"/>
    </location>
</feature>
<dbReference type="GO" id="GO:0005524">
    <property type="term" value="F:ATP binding"/>
    <property type="evidence" value="ECO:0007669"/>
    <property type="project" value="UniProtKB-KW"/>
</dbReference>
<evidence type="ECO:0000256" key="8">
    <source>
        <dbReference type="ARBA" id="ARBA00022553"/>
    </source>
</evidence>
<keyword evidence="13" id="KW-1278">Translocase</keyword>
<protein>
    <recommendedName>
        <fullName evidence="5">Magnesium-transporting ATPase, P-type 1</fullName>
        <ecNumber evidence="4">7.2.2.14</ecNumber>
    </recommendedName>
    <alternativeName>
        <fullName evidence="16">Mg(2+) transport ATPase, P-type 1</fullName>
    </alternativeName>
</protein>
<comment type="similarity">
    <text evidence="3">Belongs to the cation transport ATPase (P-type) (TC 3.A.3) family. Type IIIB subfamily.</text>
</comment>
<dbReference type="InterPro" id="IPR036412">
    <property type="entry name" value="HAD-like_sf"/>
</dbReference>
<feature type="transmembrane region" description="Helical" evidence="19">
    <location>
        <begin position="316"/>
        <end position="335"/>
    </location>
</feature>
<keyword evidence="14 19" id="KW-1133">Transmembrane helix</keyword>
<keyword evidence="11" id="KW-0067">ATP-binding</keyword>
<dbReference type="SUPFAM" id="SSF81665">
    <property type="entry name" value="Calcium ATPase, transmembrane domain M"/>
    <property type="match status" value="1"/>
</dbReference>
<dbReference type="InterPro" id="IPR059000">
    <property type="entry name" value="ATPase_P-type_domA"/>
</dbReference>
<dbReference type="Proteomes" id="UP000540490">
    <property type="component" value="Unassembled WGS sequence"/>
</dbReference>
<evidence type="ECO:0000256" key="2">
    <source>
        <dbReference type="ARBA" id="ARBA00004429"/>
    </source>
</evidence>
<feature type="transmembrane region" description="Helical" evidence="19">
    <location>
        <begin position="347"/>
        <end position="370"/>
    </location>
</feature>
<comment type="subcellular location">
    <subcellularLocation>
        <location evidence="2">Cell inner membrane</location>
        <topology evidence="2">Multi-pass membrane protein</topology>
    </subcellularLocation>
</comment>
<dbReference type="InterPro" id="IPR023214">
    <property type="entry name" value="HAD_sf"/>
</dbReference>
<dbReference type="SFLD" id="SFLDS00003">
    <property type="entry name" value="Haloacid_Dehalogenase"/>
    <property type="match status" value="1"/>
</dbReference>
<evidence type="ECO:0000256" key="18">
    <source>
        <dbReference type="SAM" id="MobiDB-lite"/>
    </source>
</evidence>
<evidence type="ECO:0000256" key="17">
    <source>
        <dbReference type="ARBA" id="ARBA00047295"/>
    </source>
</evidence>
<reference evidence="23 24" key="1">
    <citation type="submission" date="2020-04" db="EMBL/GenBank/DDBJ databases">
        <title>Description of novel Gluconacetobacter.</title>
        <authorList>
            <person name="Sombolestani A."/>
        </authorList>
    </citation>
    <scope>NUCLEOTIDE SEQUENCE [LARGE SCALE GENOMIC DNA]</scope>
    <source>
        <strain evidence="22 23">LMG 1728</strain>
        <strain evidence="21 24">LMG 1731</strain>
    </source>
</reference>
<dbReference type="GO" id="GO:0016887">
    <property type="term" value="F:ATP hydrolysis activity"/>
    <property type="evidence" value="ECO:0007669"/>
    <property type="project" value="InterPro"/>
</dbReference>
<keyword evidence="23" id="KW-1185">Reference proteome</keyword>
<dbReference type="AlphaFoldDB" id="A0A7W4NTM6"/>
<evidence type="ECO:0000313" key="21">
    <source>
        <dbReference type="EMBL" id="MBB2165851.1"/>
    </source>
</evidence>
<dbReference type="EMBL" id="JABEQN010000021">
    <property type="protein sequence ID" value="MBB2195023.1"/>
    <property type="molecule type" value="Genomic_DNA"/>
</dbReference>
<evidence type="ECO:0000256" key="13">
    <source>
        <dbReference type="ARBA" id="ARBA00022967"/>
    </source>
</evidence>
<dbReference type="InterPro" id="IPR023299">
    <property type="entry name" value="ATPase_P-typ_cyto_dom_N"/>
</dbReference>
<evidence type="ECO:0000313" key="22">
    <source>
        <dbReference type="EMBL" id="MBB2195023.1"/>
    </source>
</evidence>
<evidence type="ECO:0000256" key="15">
    <source>
        <dbReference type="ARBA" id="ARBA00023136"/>
    </source>
</evidence>
<dbReference type="Gene3D" id="3.40.1110.10">
    <property type="entry name" value="Calcium-transporting ATPase, cytoplasmic domain N"/>
    <property type="match status" value="1"/>
</dbReference>
<dbReference type="SUPFAM" id="SSF81653">
    <property type="entry name" value="Calcium ATPase, transduction domain A"/>
    <property type="match status" value="1"/>
</dbReference>
<keyword evidence="7" id="KW-0997">Cell inner membrane</keyword>
<keyword evidence="15 19" id="KW-0472">Membrane</keyword>
<accession>A0A7W4NTM6</accession>
<evidence type="ECO:0000256" key="4">
    <source>
        <dbReference type="ARBA" id="ARBA00012786"/>
    </source>
</evidence>
<keyword evidence="10" id="KW-0547">Nucleotide-binding</keyword>
<dbReference type="InterPro" id="IPR001757">
    <property type="entry name" value="P_typ_ATPase"/>
</dbReference>
<proteinExistence type="inferred from homology"/>
<comment type="catalytic activity">
    <reaction evidence="17">
        <text>Mg(2+)(out) + ATP + H2O = Mg(2+)(in) + ADP + phosphate + H(+)</text>
        <dbReference type="Rhea" id="RHEA:10260"/>
        <dbReference type="ChEBI" id="CHEBI:15377"/>
        <dbReference type="ChEBI" id="CHEBI:15378"/>
        <dbReference type="ChEBI" id="CHEBI:18420"/>
        <dbReference type="ChEBI" id="CHEBI:30616"/>
        <dbReference type="ChEBI" id="CHEBI:43474"/>
        <dbReference type="ChEBI" id="CHEBI:456216"/>
        <dbReference type="EC" id="7.2.2.14"/>
    </reaction>
</comment>
<feature type="transmembrane region" description="Helical" evidence="19">
    <location>
        <begin position="903"/>
        <end position="927"/>
    </location>
</feature>
<dbReference type="PROSITE" id="PS00154">
    <property type="entry name" value="ATPASE_E1_E2"/>
    <property type="match status" value="1"/>
</dbReference>
<dbReference type="InterPro" id="IPR006415">
    <property type="entry name" value="P-type_ATPase_IIIB"/>
</dbReference>
<dbReference type="InterPro" id="IPR004014">
    <property type="entry name" value="ATPase_P-typ_cation-transptr_N"/>
</dbReference>
<dbReference type="SUPFAM" id="SSF56784">
    <property type="entry name" value="HAD-like"/>
    <property type="match status" value="1"/>
</dbReference>
<feature type="transmembrane region" description="Helical" evidence="19">
    <location>
        <begin position="939"/>
        <end position="961"/>
    </location>
</feature>
<evidence type="ECO:0000259" key="20">
    <source>
        <dbReference type="SMART" id="SM00831"/>
    </source>
</evidence>
<keyword evidence="6" id="KW-1003">Cell membrane</keyword>
<evidence type="ECO:0000256" key="6">
    <source>
        <dbReference type="ARBA" id="ARBA00022475"/>
    </source>
</evidence>
<evidence type="ECO:0000256" key="5">
    <source>
        <dbReference type="ARBA" id="ARBA00013555"/>
    </source>
</evidence>
<evidence type="ECO:0000313" key="24">
    <source>
        <dbReference type="Proteomes" id="UP000561077"/>
    </source>
</evidence>
<evidence type="ECO:0000256" key="11">
    <source>
        <dbReference type="ARBA" id="ARBA00022840"/>
    </source>
</evidence>
<evidence type="ECO:0000256" key="7">
    <source>
        <dbReference type="ARBA" id="ARBA00022519"/>
    </source>
</evidence>
<dbReference type="EC" id="7.2.2.14" evidence="4"/>
<dbReference type="GO" id="GO:0005886">
    <property type="term" value="C:plasma membrane"/>
    <property type="evidence" value="ECO:0007669"/>
    <property type="project" value="UniProtKB-SubCell"/>
</dbReference>
<feature type="transmembrane region" description="Helical" evidence="19">
    <location>
        <begin position="131"/>
        <end position="148"/>
    </location>
</feature>
<dbReference type="SFLD" id="SFLDG00002">
    <property type="entry name" value="C1.7:_P-type_atpase_like"/>
    <property type="match status" value="1"/>
</dbReference>
<dbReference type="InterPro" id="IPR008250">
    <property type="entry name" value="ATPase_P-typ_transduc_dom_A_sf"/>
</dbReference>
<gene>
    <name evidence="21" type="primary">mgtA</name>
    <name evidence="22" type="ORF">HLH25_15550</name>
    <name evidence="21" type="ORF">HLH26_15175</name>
</gene>
<dbReference type="Gene3D" id="1.20.1110.10">
    <property type="entry name" value="Calcium-transporting ATPase, transmembrane domain"/>
    <property type="match status" value="2"/>
</dbReference>
<dbReference type="Pfam" id="PF00689">
    <property type="entry name" value="Cation_ATPase_C"/>
    <property type="match status" value="1"/>
</dbReference>
<evidence type="ECO:0000256" key="12">
    <source>
        <dbReference type="ARBA" id="ARBA00022842"/>
    </source>
</evidence>
<evidence type="ECO:0000313" key="23">
    <source>
        <dbReference type="Proteomes" id="UP000540490"/>
    </source>
</evidence>
<feature type="transmembrane region" description="Helical" evidence="19">
    <location>
        <begin position="838"/>
        <end position="861"/>
    </location>
</feature>
<dbReference type="NCBIfam" id="TIGR01524">
    <property type="entry name" value="ATPase-IIIB_Mg"/>
    <property type="match status" value="1"/>
</dbReference>
<evidence type="ECO:0000256" key="19">
    <source>
        <dbReference type="SAM" id="Phobius"/>
    </source>
</evidence>
<dbReference type="Pfam" id="PF13246">
    <property type="entry name" value="Cation_ATPase"/>
    <property type="match status" value="1"/>
</dbReference>
<dbReference type="EMBL" id="JABEQO010000021">
    <property type="protein sequence ID" value="MBB2165851.1"/>
    <property type="molecule type" value="Genomic_DNA"/>
</dbReference>
<dbReference type="InterPro" id="IPR006068">
    <property type="entry name" value="ATPase_P-typ_cation-transptr_C"/>
</dbReference>
<dbReference type="Pfam" id="PF00690">
    <property type="entry name" value="Cation_ATPase_N"/>
    <property type="match status" value="1"/>
</dbReference>
<dbReference type="Gene3D" id="2.70.150.10">
    <property type="entry name" value="Calcium-transporting ATPase, cytoplasmic transduction domain A"/>
    <property type="match status" value="1"/>
</dbReference>
<evidence type="ECO:0000256" key="16">
    <source>
        <dbReference type="ARBA" id="ARBA00029806"/>
    </source>
</evidence>
<feature type="region of interest" description="Disordered" evidence="18">
    <location>
        <begin position="457"/>
        <end position="487"/>
    </location>
</feature>
<dbReference type="RefSeq" id="WP_182974933.1">
    <property type="nucleotide sequence ID" value="NZ_JABEQN010000021.1"/>
</dbReference>
<comment type="function">
    <text evidence="1">Mediates magnesium influx to the cytosol.</text>
</comment>
<evidence type="ECO:0000256" key="10">
    <source>
        <dbReference type="ARBA" id="ARBA00022741"/>
    </source>
</evidence>
<evidence type="ECO:0000256" key="3">
    <source>
        <dbReference type="ARBA" id="ARBA00008746"/>
    </source>
</evidence>
<dbReference type="CDD" id="cd02077">
    <property type="entry name" value="P-type_ATPase_Mg"/>
    <property type="match status" value="1"/>
</dbReference>
<dbReference type="SFLD" id="SFLDF00027">
    <property type="entry name" value="p-type_atpase"/>
    <property type="match status" value="1"/>
</dbReference>
<dbReference type="SMART" id="SM00831">
    <property type="entry name" value="Cation_ATPase_N"/>
    <property type="match status" value="1"/>
</dbReference>
<keyword evidence="8" id="KW-0597">Phosphoprotein</keyword>
<dbReference type="Proteomes" id="UP000561077">
    <property type="component" value="Unassembled WGS sequence"/>
</dbReference>
<comment type="caution">
    <text evidence="21">The sequence shown here is derived from an EMBL/GenBank/DDBJ whole genome shotgun (WGS) entry which is preliminary data.</text>
</comment>
<evidence type="ECO:0000256" key="9">
    <source>
        <dbReference type="ARBA" id="ARBA00022692"/>
    </source>
</evidence>
<dbReference type="Gene3D" id="3.40.50.1000">
    <property type="entry name" value="HAD superfamily/HAD-like"/>
    <property type="match status" value="2"/>
</dbReference>
<dbReference type="GO" id="GO:0015444">
    <property type="term" value="F:P-type magnesium transporter activity"/>
    <property type="evidence" value="ECO:0007669"/>
    <property type="project" value="UniProtKB-EC"/>
</dbReference>
<name>A0A7W4NTM6_9PROT</name>
<evidence type="ECO:0000256" key="14">
    <source>
        <dbReference type="ARBA" id="ARBA00022989"/>
    </source>
</evidence>
<dbReference type="Pfam" id="PF00122">
    <property type="entry name" value="E1-E2_ATPase"/>
    <property type="match status" value="1"/>
</dbReference>
<organism evidence="21 24">
    <name type="scientific">Gluconacetobacter dulcium</name>
    <dbReference type="NCBI Taxonomy" id="2729096"/>
    <lineage>
        <taxon>Bacteria</taxon>
        <taxon>Pseudomonadati</taxon>
        <taxon>Pseudomonadota</taxon>
        <taxon>Alphaproteobacteria</taxon>
        <taxon>Acetobacterales</taxon>
        <taxon>Acetobacteraceae</taxon>
        <taxon>Gluconacetobacter</taxon>
    </lineage>
</organism>
<sequence>MNGFETFLRTLFSLFLTRRHTHRHFRRQAILESLNRLGSGDRQAPLRYESRTMRQVATDDVPAAIARLHSYADGLTGTEAEARRERFGPNEVEHEKPLPAWRHLWHCYGNPFNLLLTVLAFISVLTQDLKAAVVIGTMVVLSTLLRFVQEGRSNRAAERLKAMVSNTATVIRRRAPDAAAVAIGARYFGVHLHPAPPAASVELPISQLVPGDHVILSAGDMIPADCRVLTARDLFVSQGAMTGESLPVEKFAEIDRPFTSVFETPNLVFMGTNVVSGSATVLVVATGARTCFGALSARVSATDRTQTAFEAGVNGVSWLLIRFALVMAPVVLLINGLTKGDWVEASLFALSVAVGLTPEMLPMIVTSTLARGAVTLSRRKVIVKRLDAIQNFGAMDVLCTDKTGTITQDRIALARHTDAFGTPSDTVLRYAWLNSFYQTGLRNLLDRAVLEHVAQGHATPGHATPGDVMSGDVPSDDGPSGDGPSGDVMLDDVALVHAAPDARDWRKVDEIPFDFVRRRMSVIVAEGSNPPVLICKGAVAEMLAACAWIADGENAAPQPLDDDMLERLHAVTRDLNRQGLRVVAVAIREMPAAQAVYSVKDEAGLTLVGYIAFLDPPKETTAPALRALAAHGVEVKVLTGDSELVTAQVCAQVGFGHARFLTGPQIDSMSDSVLAHAVGKHRIFARLTPQHKERIVRALRDGGHVVGFMGDGINDAAALRAADIGISVDTGVDIAKEAADIILLEKSLMVLEEGVLEGRRTFCNMLKYIRMTASSNFGNVFSVLAGSAFLPFLPMLPLQLLVQNLLYDLSQTAIPFDSVDRALVARPLKWNPRDIGRFMIFFGPVSSVFDIATFVLMWHAFGANSLARQSLFQSGWFVEGLLTQTLIVHMIRTPKRPFIDSRAAWPLMLMTVLIAAAGIALPVSPLAGSFGLQPLPPAYYPWLVGMVLGYAVLTTAMKTLYIRRFGW</sequence>
<feature type="transmembrane region" description="Helical" evidence="19">
    <location>
        <begin position="105"/>
        <end position="125"/>
    </location>
</feature>
<dbReference type="PRINTS" id="PR01836">
    <property type="entry name" value="MGATPASE"/>
</dbReference>
<dbReference type="InterPro" id="IPR044492">
    <property type="entry name" value="P_typ_ATPase_HD_dom"/>
</dbReference>
<dbReference type="InterPro" id="IPR023298">
    <property type="entry name" value="ATPase_P-typ_TM_dom_sf"/>
</dbReference>
<evidence type="ECO:0000256" key="1">
    <source>
        <dbReference type="ARBA" id="ARBA00003954"/>
    </source>
</evidence>
<keyword evidence="9 19" id="KW-0812">Transmembrane</keyword>
<dbReference type="InterPro" id="IPR018303">
    <property type="entry name" value="ATPase_P-typ_P_site"/>
</dbReference>
<dbReference type="PANTHER" id="PTHR42861">
    <property type="entry name" value="CALCIUM-TRANSPORTING ATPASE"/>
    <property type="match status" value="1"/>
</dbReference>